<comment type="caution">
    <text evidence="1">The sequence shown here is derived from an EMBL/GenBank/DDBJ whole genome shotgun (WGS) entry which is preliminary data.</text>
</comment>
<evidence type="ECO:0000313" key="2">
    <source>
        <dbReference type="Proteomes" id="UP000284785"/>
    </source>
</evidence>
<dbReference type="EMBL" id="QSJP01000002">
    <property type="protein sequence ID" value="RHD90972.1"/>
    <property type="molecule type" value="Genomic_DNA"/>
</dbReference>
<gene>
    <name evidence="1" type="ORF">DW780_03180</name>
</gene>
<evidence type="ECO:0000313" key="1">
    <source>
        <dbReference type="EMBL" id="RHD90972.1"/>
    </source>
</evidence>
<organism evidence="1 2">
    <name type="scientific">Bacteroides thetaiotaomicron</name>
    <dbReference type="NCBI Taxonomy" id="818"/>
    <lineage>
        <taxon>Bacteria</taxon>
        <taxon>Pseudomonadati</taxon>
        <taxon>Bacteroidota</taxon>
        <taxon>Bacteroidia</taxon>
        <taxon>Bacteroidales</taxon>
        <taxon>Bacteroidaceae</taxon>
        <taxon>Bacteroides</taxon>
    </lineage>
</organism>
<proteinExistence type="predicted"/>
<accession>A0A414HTN3</accession>
<dbReference type="Proteomes" id="UP000284785">
    <property type="component" value="Unassembled WGS sequence"/>
</dbReference>
<reference evidence="1 2" key="1">
    <citation type="submission" date="2018-08" db="EMBL/GenBank/DDBJ databases">
        <title>A genome reference for cultivated species of the human gut microbiota.</title>
        <authorList>
            <person name="Zou Y."/>
            <person name="Xue W."/>
            <person name="Luo G."/>
        </authorList>
    </citation>
    <scope>NUCLEOTIDE SEQUENCE [LARGE SCALE GENOMIC DNA]</scope>
    <source>
        <strain evidence="1 2">AM30-26</strain>
    </source>
</reference>
<dbReference type="AlphaFoldDB" id="A0A414HTN3"/>
<sequence>MIELTINLIHKFELILFMAVDFIDETIFKTHFFRKICRFPLLHFPDLLYYFCYIIRNVLKLLLYEKNTGLKKIVRSFKMELTSFFILWKIEKRLMDFKCIIEGINI</sequence>
<name>A0A414HTN3_BACT4</name>
<protein>
    <submittedName>
        <fullName evidence="1">Uncharacterized protein</fullName>
    </submittedName>
</protein>